<sequence length="85" mass="9608">MPLEEDNKKPTPSAVAQRRVFHDAQRRVFNAALISSDLLGFLKNVFEIIAGETDLFKSDFLVNDVNAVVMMVKDKVETGIRRGRM</sequence>
<evidence type="ECO:0000313" key="1">
    <source>
        <dbReference type="EMBL" id="KAL3651386.1"/>
    </source>
</evidence>
<dbReference type="EMBL" id="JAVIJP010000006">
    <property type="protein sequence ID" value="KAL3651386.1"/>
    <property type="molecule type" value="Genomic_DNA"/>
</dbReference>
<evidence type="ECO:0000313" key="2">
    <source>
        <dbReference type="Proteomes" id="UP001632038"/>
    </source>
</evidence>
<organism evidence="1 2">
    <name type="scientific">Castilleja foliolosa</name>
    <dbReference type="NCBI Taxonomy" id="1961234"/>
    <lineage>
        <taxon>Eukaryota</taxon>
        <taxon>Viridiplantae</taxon>
        <taxon>Streptophyta</taxon>
        <taxon>Embryophyta</taxon>
        <taxon>Tracheophyta</taxon>
        <taxon>Spermatophyta</taxon>
        <taxon>Magnoliopsida</taxon>
        <taxon>eudicotyledons</taxon>
        <taxon>Gunneridae</taxon>
        <taxon>Pentapetalae</taxon>
        <taxon>asterids</taxon>
        <taxon>lamiids</taxon>
        <taxon>Lamiales</taxon>
        <taxon>Orobanchaceae</taxon>
        <taxon>Pedicularideae</taxon>
        <taxon>Castillejinae</taxon>
        <taxon>Castilleja</taxon>
    </lineage>
</organism>
<accession>A0ABD3EE10</accession>
<proteinExistence type="predicted"/>
<reference evidence="2" key="1">
    <citation type="journal article" date="2024" name="IScience">
        <title>Strigolactones Initiate the Formation of Haustorium-like Structures in Castilleja.</title>
        <authorList>
            <person name="Buerger M."/>
            <person name="Peterson D."/>
            <person name="Chory J."/>
        </authorList>
    </citation>
    <scope>NUCLEOTIDE SEQUENCE [LARGE SCALE GENOMIC DNA]</scope>
</reference>
<comment type="caution">
    <text evidence="1">The sequence shown here is derived from an EMBL/GenBank/DDBJ whole genome shotgun (WGS) entry which is preliminary data.</text>
</comment>
<protein>
    <submittedName>
        <fullName evidence="1">Uncharacterized protein</fullName>
    </submittedName>
</protein>
<name>A0ABD3EE10_9LAMI</name>
<dbReference type="AlphaFoldDB" id="A0ABD3EE10"/>
<dbReference type="Proteomes" id="UP001632038">
    <property type="component" value="Unassembled WGS sequence"/>
</dbReference>
<keyword evidence="2" id="KW-1185">Reference proteome</keyword>
<gene>
    <name evidence="1" type="ORF">CASFOL_004388</name>
</gene>